<evidence type="ECO:0000256" key="2">
    <source>
        <dbReference type="ARBA" id="ARBA00008423"/>
    </source>
</evidence>
<feature type="compositionally biased region" description="Basic and acidic residues" evidence="8">
    <location>
        <begin position="294"/>
        <end position="308"/>
    </location>
</feature>
<feature type="compositionally biased region" description="Basic and acidic residues" evidence="8">
    <location>
        <begin position="511"/>
        <end position="520"/>
    </location>
</feature>
<dbReference type="Gene3D" id="1.20.1390.10">
    <property type="entry name" value="PWI domain"/>
    <property type="match status" value="1"/>
</dbReference>
<feature type="compositionally biased region" description="Basic and acidic residues" evidence="8">
    <location>
        <begin position="132"/>
        <end position="155"/>
    </location>
</feature>
<dbReference type="InterPro" id="IPR035979">
    <property type="entry name" value="RBD_domain_sf"/>
</dbReference>
<name>A0AAE0G8X3_9CHLO</name>
<dbReference type="GO" id="GO:0005634">
    <property type="term" value="C:nucleus"/>
    <property type="evidence" value="ECO:0007669"/>
    <property type="project" value="UniProtKB-SubCell"/>
</dbReference>
<feature type="region of interest" description="Disordered" evidence="8">
    <location>
        <begin position="683"/>
        <end position="726"/>
    </location>
</feature>
<feature type="compositionally biased region" description="Low complexity" evidence="8">
    <location>
        <begin position="547"/>
        <end position="556"/>
    </location>
</feature>
<dbReference type="InterPro" id="IPR012677">
    <property type="entry name" value="Nucleotide-bd_a/b_plait_sf"/>
</dbReference>
<evidence type="ECO:0000256" key="6">
    <source>
        <dbReference type="ARBA" id="ARBA00022833"/>
    </source>
</evidence>
<feature type="region of interest" description="Disordered" evidence="8">
    <location>
        <begin position="468"/>
        <end position="529"/>
    </location>
</feature>
<evidence type="ECO:0000256" key="8">
    <source>
        <dbReference type="SAM" id="MobiDB-lite"/>
    </source>
</evidence>
<feature type="compositionally biased region" description="Basic and acidic residues" evidence="8">
    <location>
        <begin position="192"/>
        <end position="245"/>
    </location>
</feature>
<evidence type="ECO:0000313" key="10">
    <source>
        <dbReference type="EMBL" id="KAK3273643.1"/>
    </source>
</evidence>
<comment type="similarity">
    <text evidence="2">Belongs to the ZC3H14 family.</text>
</comment>
<reference evidence="10 11" key="1">
    <citation type="journal article" date="2015" name="Genome Biol. Evol.">
        <title>Comparative Genomics of a Bacterivorous Green Alga Reveals Evolutionary Causalities and Consequences of Phago-Mixotrophic Mode of Nutrition.</title>
        <authorList>
            <person name="Burns J.A."/>
            <person name="Paasch A."/>
            <person name="Narechania A."/>
            <person name="Kim E."/>
        </authorList>
    </citation>
    <scope>NUCLEOTIDE SEQUENCE [LARGE SCALE GENOMIC DNA]</scope>
    <source>
        <strain evidence="10 11">PLY_AMNH</strain>
    </source>
</reference>
<evidence type="ECO:0000256" key="5">
    <source>
        <dbReference type="ARBA" id="ARBA00022771"/>
    </source>
</evidence>
<dbReference type="InterPro" id="IPR040366">
    <property type="entry name" value="Nab2/ZC3H14"/>
</dbReference>
<keyword evidence="3" id="KW-0479">Metal-binding</keyword>
<dbReference type="PANTHER" id="PTHR14738">
    <property type="entry name" value="ZINC FINGER CCCH DOMAIN-CONTAINING PROTEIN 14"/>
    <property type="match status" value="1"/>
</dbReference>
<keyword evidence="7" id="KW-0539">Nucleus</keyword>
<feature type="region of interest" description="Disordered" evidence="8">
    <location>
        <begin position="547"/>
        <end position="593"/>
    </location>
</feature>
<feature type="domain" description="PWI" evidence="9">
    <location>
        <begin position="27"/>
        <end position="90"/>
    </location>
</feature>
<feature type="region of interest" description="Disordered" evidence="8">
    <location>
        <begin position="371"/>
        <end position="442"/>
    </location>
</feature>
<dbReference type="SUPFAM" id="SSF54928">
    <property type="entry name" value="RNA-binding domain, RBD"/>
    <property type="match status" value="1"/>
</dbReference>
<feature type="compositionally biased region" description="Low complexity" evidence="8">
    <location>
        <begin position="701"/>
        <end position="714"/>
    </location>
</feature>
<keyword evidence="11" id="KW-1185">Reference proteome</keyword>
<dbReference type="GO" id="GO:0043488">
    <property type="term" value="P:regulation of mRNA stability"/>
    <property type="evidence" value="ECO:0007669"/>
    <property type="project" value="InterPro"/>
</dbReference>
<dbReference type="InterPro" id="IPR002483">
    <property type="entry name" value="PWI_dom"/>
</dbReference>
<accession>A0AAE0G8X3</accession>
<organism evidence="10 11">
    <name type="scientific">Cymbomonas tetramitiformis</name>
    <dbReference type="NCBI Taxonomy" id="36881"/>
    <lineage>
        <taxon>Eukaryota</taxon>
        <taxon>Viridiplantae</taxon>
        <taxon>Chlorophyta</taxon>
        <taxon>Pyramimonadophyceae</taxon>
        <taxon>Pyramimonadales</taxon>
        <taxon>Pyramimonadaceae</taxon>
        <taxon>Cymbomonas</taxon>
    </lineage>
</organism>
<comment type="caution">
    <text evidence="10">The sequence shown here is derived from an EMBL/GenBank/DDBJ whole genome shotgun (WGS) entry which is preliminary data.</text>
</comment>
<feature type="compositionally biased region" description="Gly residues" evidence="8">
    <location>
        <begin position="557"/>
        <end position="571"/>
    </location>
</feature>
<gene>
    <name evidence="10" type="ORF">CYMTET_18130</name>
</gene>
<evidence type="ECO:0000313" key="11">
    <source>
        <dbReference type="Proteomes" id="UP001190700"/>
    </source>
</evidence>
<protein>
    <recommendedName>
        <fullName evidence="9">PWI domain-containing protein</fullName>
    </recommendedName>
</protein>
<dbReference type="GO" id="GO:0008143">
    <property type="term" value="F:poly(A) binding"/>
    <property type="evidence" value="ECO:0007669"/>
    <property type="project" value="InterPro"/>
</dbReference>
<dbReference type="AlphaFoldDB" id="A0AAE0G8X3"/>
<sequence>MEVPSETTTARSTTIKIDPQSEGGAALKKAITDKLVEYLGSYTDDVLAEYILVMIAHGKTKVQTENDLEAFLGEKNAVSFSTWLFRELTKNRKLYDPTWQEEPPAAVEDVVPKKTAVPAPRSEVVTVNKSESVNKKAVEPDKPTTREERPRDHTRGPLRQARQSAPQRDAEVQRWERLGERQAAAAAPLSGREWDRDKPRRGDDFSRGKGRETIRDRDVDRSRDGDRERERGGRSDRESGRDMGRGRYPGARGRDRSPSGGHRYQAPIRDRSRSPRSRSRSPVQPPPCSRRRSPARDQARDGSPEHRGAIRAPPGFFEPAEFKVPTDVHAGNMAPSRRLLATAMRQIKAAPAAAPLVKPAVRVVNRASEGLGDFGESSEEETNKEEDKAPLDAPAAPASRVQSRPLASRLSGVPTAEGRGVEARTGGGRGVVAEGASGRAERRAGRGIASMFMNATAAAVADANAKSASDAKRVGKRPGSPVNAPGTSASKRVVQLAQADGLKPSLKRRLQSREEAGKEGDQDEGENEETMRSVLLQGRLSGGARAVQGRAAAAAGRGKGAGRGGRSGQRAGGVDSTEQTQEDDGESSAVHLKKKIRQMELEMTKLRAKQMEITVPPAAARPSQATSSAPVEERSIAITNVHFSATPQVLTAHFGACGSMVRATMLRDAKGKPIGAPCRELPVQLPKEQGTAPQRTRAQRGRGSSARLASRGTAHSTLAHGPVPGL</sequence>
<evidence type="ECO:0000256" key="7">
    <source>
        <dbReference type="ARBA" id="ARBA00023242"/>
    </source>
</evidence>
<keyword evidence="4" id="KW-0677">Repeat</keyword>
<evidence type="ECO:0000256" key="4">
    <source>
        <dbReference type="ARBA" id="ARBA00022737"/>
    </source>
</evidence>
<evidence type="ECO:0000256" key="3">
    <source>
        <dbReference type="ARBA" id="ARBA00022723"/>
    </source>
</evidence>
<dbReference type="GO" id="GO:0008270">
    <property type="term" value="F:zinc ion binding"/>
    <property type="evidence" value="ECO:0007669"/>
    <property type="project" value="UniProtKB-KW"/>
</dbReference>
<evidence type="ECO:0000256" key="1">
    <source>
        <dbReference type="ARBA" id="ARBA00004123"/>
    </source>
</evidence>
<keyword evidence="5" id="KW-0863">Zinc-finger</keyword>
<dbReference type="PANTHER" id="PTHR14738:SF29">
    <property type="entry name" value="ZINC FINGER CCCH DOMAIN-CONTAINING PROTEIN 14"/>
    <property type="match status" value="1"/>
</dbReference>
<proteinExistence type="inferred from homology"/>
<dbReference type="Proteomes" id="UP001190700">
    <property type="component" value="Unassembled WGS sequence"/>
</dbReference>
<evidence type="ECO:0000259" key="9">
    <source>
        <dbReference type="Pfam" id="PF01480"/>
    </source>
</evidence>
<dbReference type="Pfam" id="PF01480">
    <property type="entry name" value="PWI"/>
    <property type="match status" value="1"/>
</dbReference>
<comment type="subcellular location">
    <subcellularLocation>
        <location evidence="1">Nucleus</location>
    </subcellularLocation>
</comment>
<keyword evidence="6" id="KW-0862">Zinc</keyword>
<feature type="compositionally biased region" description="Basic and acidic residues" evidence="8">
    <location>
        <begin position="168"/>
        <end position="180"/>
    </location>
</feature>
<dbReference type="GO" id="GO:0005737">
    <property type="term" value="C:cytoplasm"/>
    <property type="evidence" value="ECO:0007669"/>
    <property type="project" value="TreeGrafter"/>
</dbReference>
<dbReference type="Gene3D" id="3.30.70.330">
    <property type="match status" value="1"/>
</dbReference>
<feature type="region of interest" description="Disordered" evidence="8">
    <location>
        <begin position="121"/>
        <end position="320"/>
    </location>
</feature>
<dbReference type="EMBL" id="LGRX02008344">
    <property type="protein sequence ID" value="KAK3273643.1"/>
    <property type="molecule type" value="Genomic_DNA"/>
</dbReference>